<dbReference type="AlphaFoldDB" id="U3CT72"/>
<accession>U3CT72</accession>
<dbReference type="RefSeq" id="WP_021714564.1">
    <property type="nucleotide sequence ID" value="NZ_BATM01000044.1"/>
</dbReference>
<evidence type="ECO:0000313" key="1">
    <source>
        <dbReference type="EMBL" id="GAD80863.1"/>
    </source>
</evidence>
<dbReference type="OrthoDB" id="5873802at2"/>
<gene>
    <name evidence="1" type="ORF">VEZ01S_44_00660</name>
</gene>
<dbReference type="EMBL" id="BATM01000044">
    <property type="protein sequence ID" value="GAD80863.1"/>
    <property type="molecule type" value="Genomic_DNA"/>
</dbReference>
<dbReference type="Proteomes" id="UP000016562">
    <property type="component" value="Unassembled WGS sequence"/>
</dbReference>
<protein>
    <submittedName>
        <fullName evidence="1">Uncharacterized protein</fullName>
    </submittedName>
</protein>
<sequence length="315" mass="34991">MSFKIKSLVLVGVSALILNGCDADSVDHVQDKLEVALKNAGEELSNIEIEKVLEKKFHLTHSDAVFVAKHHHDQAKYVSEKHDPIFANVAFNFTSTSVPKGWETKLETPTPWTDAAQNNVRRMLGQIAFILNTKEFESRFNTAGLERMSDSAFHSGYRDAGVIPSDYTAFKYVVNDRIQNWGDHPTYQLSAFDKITSNSGHFDSTQSEPNIYVSLHAMEQTSDLHQNSAQLLRELTRTVGYSHDGVNDLTPNNIPYYVQAIASQGGMNTTSCDILMDSGKVQNGVWASNCNTDATNTDVATQTLNADIFSRFFGN</sequence>
<keyword evidence="2" id="KW-1185">Reference proteome</keyword>
<dbReference type="eggNOG" id="ENOG5031NN4">
    <property type="taxonomic scope" value="Bacteria"/>
</dbReference>
<organism evidence="1 2">
    <name type="scientific">Vibrio ezurae NBRC 102218</name>
    <dbReference type="NCBI Taxonomy" id="1219080"/>
    <lineage>
        <taxon>Bacteria</taxon>
        <taxon>Pseudomonadati</taxon>
        <taxon>Pseudomonadota</taxon>
        <taxon>Gammaproteobacteria</taxon>
        <taxon>Vibrionales</taxon>
        <taxon>Vibrionaceae</taxon>
        <taxon>Vibrio</taxon>
    </lineage>
</organism>
<proteinExistence type="predicted"/>
<reference evidence="1 2" key="1">
    <citation type="submission" date="2013-09" db="EMBL/GenBank/DDBJ databases">
        <title>Whole genome shotgun sequence of Vibrio ezurae NBRC 102218.</title>
        <authorList>
            <person name="Yoshida I."/>
            <person name="Hosoyama A."/>
            <person name="Numata M."/>
            <person name="Hashimoto M."/>
            <person name="Hosoyama Y."/>
            <person name="Tsuchikane K."/>
            <person name="Noguchi M."/>
            <person name="Hirakata S."/>
            <person name="Ichikawa N."/>
            <person name="Ohji S."/>
            <person name="Yamazoe A."/>
            <person name="Fujita N."/>
        </authorList>
    </citation>
    <scope>NUCLEOTIDE SEQUENCE [LARGE SCALE GENOMIC DNA]</scope>
    <source>
        <strain evidence="1 2">NBRC 102218</strain>
    </source>
</reference>
<name>U3CT72_9VIBR</name>
<comment type="caution">
    <text evidence="1">The sequence shown here is derived from an EMBL/GenBank/DDBJ whole genome shotgun (WGS) entry which is preliminary data.</text>
</comment>
<evidence type="ECO:0000313" key="2">
    <source>
        <dbReference type="Proteomes" id="UP000016562"/>
    </source>
</evidence>